<keyword evidence="1" id="KW-0812">Transmembrane</keyword>
<proteinExistence type="predicted"/>
<organism evidence="2 3">
    <name type="scientific">Psychrobacter sanguinis</name>
    <dbReference type="NCBI Taxonomy" id="861445"/>
    <lineage>
        <taxon>Bacteria</taxon>
        <taxon>Pseudomonadati</taxon>
        <taxon>Pseudomonadota</taxon>
        <taxon>Gammaproteobacteria</taxon>
        <taxon>Moraxellales</taxon>
        <taxon>Moraxellaceae</taxon>
        <taxon>Psychrobacter</taxon>
    </lineage>
</organism>
<dbReference type="AlphaFoldDB" id="A0A844M188"/>
<evidence type="ECO:0000313" key="2">
    <source>
        <dbReference type="EMBL" id="MUG32440.1"/>
    </source>
</evidence>
<dbReference type="InterPro" id="IPR018687">
    <property type="entry name" value="DUF2177_membr"/>
</dbReference>
<feature type="transmembrane region" description="Helical" evidence="1">
    <location>
        <begin position="113"/>
        <end position="132"/>
    </location>
</feature>
<sequence>MNLAYVWIYLSSVIVFVLVDSVWLKSMTQTFYQPRIGHLLSDTPNMRAAAVFYLFYIFALCVLVIYPQLKAHAPLWQFFGMGALIGLMAYGTFDFTALALFKDYSTSAALVDFAWGGIITGTVALSVGGLAYKFGWLA</sequence>
<comment type="caution">
    <text evidence="2">The sequence shown here is derived from an EMBL/GenBank/DDBJ whole genome shotgun (WGS) entry which is preliminary data.</text>
</comment>
<dbReference type="EMBL" id="WFKQ01000004">
    <property type="protein sequence ID" value="MUG32440.1"/>
    <property type="molecule type" value="Genomic_DNA"/>
</dbReference>
<dbReference type="OrthoDB" id="166547at2"/>
<dbReference type="Proteomes" id="UP000442109">
    <property type="component" value="Unassembled WGS sequence"/>
</dbReference>
<feature type="transmembrane region" description="Helical" evidence="1">
    <location>
        <begin position="6"/>
        <end position="24"/>
    </location>
</feature>
<reference evidence="2 3" key="1">
    <citation type="journal article" date="2019" name="PLoS ONE">
        <title>Pup mortality in New Zealand sea lions (Phocarctos hookeri) at Enderby Island, Auckland Islands, 2013-18.</title>
        <authorList>
            <person name="Michael S.A."/>
            <person name="Hayman D.T.S."/>
            <person name="Gray R."/>
            <person name="Zhang J."/>
            <person name="Rogers L."/>
            <person name="Roe W.D."/>
        </authorList>
    </citation>
    <scope>NUCLEOTIDE SEQUENCE [LARGE SCALE GENOMIC DNA]</scope>
    <source>
        <strain evidence="2 3">SM868</strain>
    </source>
</reference>
<accession>A0A844M188</accession>
<dbReference type="Pfam" id="PF09945">
    <property type="entry name" value="DUF2177"/>
    <property type="match status" value="1"/>
</dbReference>
<keyword evidence="1" id="KW-0472">Membrane</keyword>
<keyword evidence="1" id="KW-1133">Transmembrane helix</keyword>
<feature type="transmembrane region" description="Helical" evidence="1">
    <location>
        <begin position="78"/>
        <end position="101"/>
    </location>
</feature>
<evidence type="ECO:0000313" key="3">
    <source>
        <dbReference type="Proteomes" id="UP000442109"/>
    </source>
</evidence>
<evidence type="ECO:0000256" key="1">
    <source>
        <dbReference type="SAM" id="Phobius"/>
    </source>
</evidence>
<keyword evidence="3" id="KW-1185">Reference proteome</keyword>
<protein>
    <submittedName>
        <fullName evidence="2">DUF2177 family protein</fullName>
    </submittedName>
</protein>
<gene>
    <name evidence="2" type="ORF">GB996_06485</name>
</gene>
<name>A0A844M188_9GAMM</name>
<feature type="transmembrane region" description="Helical" evidence="1">
    <location>
        <begin position="45"/>
        <end position="66"/>
    </location>
</feature>
<dbReference type="RefSeq" id="WP_155587180.1">
    <property type="nucleotide sequence ID" value="NZ_WFKQ01000004.1"/>
</dbReference>